<keyword evidence="9 11" id="KW-0472">Membrane</keyword>
<accession>A0A427XRL2</accession>
<comment type="subcellular location">
    <subcellularLocation>
        <location evidence="1">Endoplasmic reticulum membrane</location>
        <topology evidence="1">Multi-pass membrane protein</topology>
    </subcellularLocation>
</comment>
<evidence type="ECO:0000313" key="12">
    <source>
        <dbReference type="EMBL" id="RSH81486.1"/>
    </source>
</evidence>
<protein>
    <recommendedName>
        <fullName evidence="3">Chitin synthase export chaperone</fullName>
    </recommendedName>
</protein>
<evidence type="ECO:0000313" key="13">
    <source>
        <dbReference type="Proteomes" id="UP000279259"/>
    </source>
</evidence>
<keyword evidence="8 11" id="KW-1133">Transmembrane helix</keyword>
<keyword evidence="10" id="KW-0961">Cell wall biogenesis/degradation</keyword>
<evidence type="ECO:0000256" key="3">
    <source>
        <dbReference type="ARBA" id="ARBA00018354"/>
    </source>
</evidence>
<comment type="similarity">
    <text evidence="2">Belongs to the CHS7 family.</text>
</comment>
<dbReference type="GO" id="GO:0005789">
    <property type="term" value="C:endoplasmic reticulum membrane"/>
    <property type="evidence" value="ECO:0007669"/>
    <property type="project" value="UniProtKB-SubCell"/>
</dbReference>
<keyword evidence="5 11" id="KW-0812">Transmembrane</keyword>
<dbReference type="Proteomes" id="UP000279259">
    <property type="component" value="Unassembled WGS sequence"/>
</dbReference>
<feature type="transmembrane region" description="Helical" evidence="11">
    <location>
        <begin position="81"/>
        <end position="103"/>
    </location>
</feature>
<sequence length="333" mass="36738">MTGFSFGSFDLICEHAALTVCPLLGTGQGIMPTCYSRNVQLGSQIVFQPATCFVHIAALGMTAIMLFHIRSKYTAVGRKEIVLFFYLYMLIELLAIFLDSTVIPTANAVYPWFTAVYAGLLGALYFCILFNGFVGFSFVEDGTPLSLWSFASFSYLKPMGLFITYLIWPAVCALIYVVSQLILVIRTLDDRWVIGDILFGVAFFVVGCVLLFAFSVKICDAVSHYIDGVFFFTLCMLFTVMMVYKYFDSITKEDLEFSVGSKAGVWEVKEPLVQGGEYLEDDTTSAYRGGGGSLVGGYGGGYYNHNAAQQQYQYGSGNGYGNGNGQNQYGSHY</sequence>
<proteinExistence type="inferred from homology"/>
<comment type="caution">
    <text evidence="12">The sequence shown here is derived from an EMBL/GenBank/DDBJ whole genome shotgun (WGS) entry which is preliminary data.</text>
</comment>
<dbReference type="PANTHER" id="PTHR35329:SF2">
    <property type="entry name" value="CHITIN SYNTHASE EXPORT CHAPERONE"/>
    <property type="match status" value="1"/>
</dbReference>
<gene>
    <name evidence="12" type="primary">CHS7</name>
    <name evidence="12" type="ORF">EHS25_006843</name>
</gene>
<dbReference type="GO" id="GO:0071555">
    <property type="term" value="P:cell wall organization"/>
    <property type="evidence" value="ECO:0007669"/>
    <property type="project" value="UniProtKB-KW"/>
</dbReference>
<organism evidence="12 13">
    <name type="scientific">Saitozyma podzolica</name>
    <dbReference type="NCBI Taxonomy" id="1890683"/>
    <lineage>
        <taxon>Eukaryota</taxon>
        <taxon>Fungi</taxon>
        <taxon>Dikarya</taxon>
        <taxon>Basidiomycota</taxon>
        <taxon>Agaricomycotina</taxon>
        <taxon>Tremellomycetes</taxon>
        <taxon>Tremellales</taxon>
        <taxon>Trimorphomycetaceae</taxon>
        <taxon>Saitozyma</taxon>
    </lineage>
</organism>
<feature type="transmembrane region" description="Helical" evidence="11">
    <location>
        <begin position="197"/>
        <end position="216"/>
    </location>
</feature>
<dbReference type="PANTHER" id="PTHR35329">
    <property type="entry name" value="CHITIN SYNTHASE EXPORT CHAPERONE"/>
    <property type="match status" value="1"/>
</dbReference>
<dbReference type="Pfam" id="PF12271">
    <property type="entry name" value="Chs7"/>
    <property type="match status" value="1"/>
</dbReference>
<evidence type="ECO:0000256" key="2">
    <source>
        <dbReference type="ARBA" id="ARBA00009274"/>
    </source>
</evidence>
<evidence type="ECO:0000256" key="7">
    <source>
        <dbReference type="ARBA" id="ARBA00022927"/>
    </source>
</evidence>
<feature type="transmembrane region" description="Helical" evidence="11">
    <location>
        <begin position="45"/>
        <end position="69"/>
    </location>
</feature>
<dbReference type="InterPro" id="IPR022057">
    <property type="entry name" value="Chs7"/>
</dbReference>
<keyword evidence="13" id="KW-1185">Reference proteome</keyword>
<dbReference type="EMBL" id="RSCD01000030">
    <property type="protein sequence ID" value="RSH81486.1"/>
    <property type="molecule type" value="Genomic_DNA"/>
</dbReference>
<evidence type="ECO:0000256" key="9">
    <source>
        <dbReference type="ARBA" id="ARBA00023136"/>
    </source>
</evidence>
<evidence type="ECO:0000256" key="8">
    <source>
        <dbReference type="ARBA" id="ARBA00022989"/>
    </source>
</evidence>
<dbReference type="GO" id="GO:0015031">
    <property type="term" value="P:protein transport"/>
    <property type="evidence" value="ECO:0007669"/>
    <property type="project" value="UniProtKB-KW"/>
</dbReference>
<dbReference type="OrthoDB" id="2189463at2759"/>
<reference evidence="12 13" key="1">
    <citation type="submission" date="2018-11" db="EMBL/GenBank/DDBJ databases">
        <title>Genome sequence of Saitozyma podzolica DSM 27192.</title>
        <authorList>
            <person name="Aliyu H."/>
            <person name="Gorte O."/>
            <person name="Ochsenreither K."/>
        </authorList>
    </citation>
    <scope>NUCLEOTIDE SEQUENCE [LARGE SCALE GENOMIC DNA]</scope>
    <source>
        <strain evidence="12 13">DSM 27192</strain>
    </source>
</reference>
<keyword evidence="6" id="KW-0256">Endoplasmic reticulum</keyword>
<dbReference type="STRING" id="1890683.A0A427XRL2"/>
<evidence type="ECO:0000256" key="11">
    <source>
        <dbReference type="SAM" id="Phobius"/>
    </source>
</evidence>
<evidence type="ECO:0000256" key="4">
    <source>
        <dbReference type="ARBA" id="ARBA00022448"/>
    </source>
</evidence>
<dbReference type="AlphaFoldDB" id="A0A427XRL2"/>
<evidence type="ECO:0000256" key="6">
    <source>
        <dbReference type="ARBA" id="ARBA00022824"/>
    </source>
</evidence>
<feature type="transmembrane region" description="Helical" evidence="11">
    <location>
        <begin position="115"/>
        <end position="139"/>
    </location>
</feature>
<evidence type="ECO:0000256" key="10">
    <source>
        <dbReference type="ARBA" id="ARBA00023316"/>
    </source>
</evidence>
<evidence type="ECO:0000256" key="5">
    <source>
        <dbReference type="ARBA" id="ARBA00022692"/>
    </source>
</evidence>
<feature type="transmembrane region" description="Helical" evidence="11">
    <location>
        <begin position="228"/>
        <end position="247"/>
    </location>
</feature>
<keyword evidence="7" id="KW-0653">Protein transport</keyword>
<feature type="transmembrane region" description="Helical" evidence="11">
    <location>
        <begin position="160"/>
        <end position="185"/>
    </location>
</feature>
<keyword evidence="4" id="KW-0813">Transport</keyword>
<dbReference type="GO" id="GO:0051082">
    <property type="term" value="F:unfolded protein binding"/>
    <property type="evidence" value="ECO:0007669"/>
    <property type="project" value="TreeGrafter"/>
</dbReference>
<dbReference type="GO" id="GO:0006457">
    <property type="term" value="P:protein folding"/>
    <property type="evidence" value="ECO:0007669"/>
    <property type="project" value="TreeGrafter"/>
</dbReference>
<evidence type="ECO:0000256" key="1">
    <source>
        <dbReference type="ARBA" id="ARBA00004477"/>
    </source>
</evidence>
<name>A0A427XRL2_9TREE</name>